<dbReference type="EMBL" id="JOWA01000143">
    <property type="protein sequence ID" value="KEZ39769.1"/>
    <property type="molecule type" value="Genomic_DNA"/>
</dbReference>
<dbReference type="OrthoDB" id="77989at2759"/>
<dbReference type="OMA" id="KTILQVY"/>
<dbReference type="RefSeq" id="XP_016639568.1">
    <property type="nucleotide sequence ID" value="XM_016791058.1"/>
</dbReference>
<dbReference type="KEGG" id="sapo:SAPIO_CDS9731"/>
<accession>A0A084FXF7</accession>
<evidence type="ECO:0000313" key="9">
    <source>
        <dbReference type="Proteomes" id="UP000028545"/>
    </source>
</evidence>
<dbReference type="GO" id="GO:0031966">
    <property type="term" value="C:mitochondrial membrane"/>
    <property type="evidence" value="ECO:0007669"/>
    <property type="project" value="UniProtKB-SubCell"/>
</dbReference>
<protein>
    <recommendedName>
        <fullName evidence="10">Mitochondrial fusion protein</fullName>
    </recommendedName>
</protein>
<feature type="compositionally biased region" description="Low complexity" evidence="7">
    <location>
        <begin position="132"/>
        <end position="143"/>
    </location>
</feature>
<evidence type="ECO:0000256" key="5">
    <source>
        <dbReference type="ARBA" id="ARBA00022989"/>
    </source>
</evidence>
<reference evidence="8 9" key="1">
    <citation type="journal article" date="2014" name="Genome Announc.">
        <title>Draft genome sequence of the pathogenic fungus Scedosporium apiospermum.</title>
        <authorList>
            <person name="Vandeputte P."/>
            <person name="Ghamrawi S."/>
            <person name="Rechenmann M."/>
            <person name="Iltis A."/>
            <person name="Giraud S."/>
            <person name="Fleury M."/>
            <person name="Thornton C."/>
            <person name="Delhaes L."/>
            <person name="Meyer W."/>
            <person name="Papon N."/>
            <person name="Bouchara J.P."/>
        </authorList>
    </citation>
    <scope>NUCLEOTIDE SEQUENCE [LARGE SCALE GENOMIC DNA]</scope>
    <source>
        <strain evidence="8 9">IHEM 14462</strain>
    </source>
</reference>
<keyword evidence="6" id="KW-0472">Membrane</keyword>
<organism evidence="8 9">
    <name type="scientific">Pseudallescheria apiosperma</name>
    <name type="common">Scedosporium apiospermum</name>
    <dbReference type="NCBI Taxonomy" id="563466"/>
    <lineage>
        <taxon>Eukaryota</taxon>
        <taxon>Fungi</taxon>
        <taxon>Dikarya</taxon>
        <taxon>Ascomycota</taxon>
        <taxon>Pezizomycotina</taxon>
        <taxon>Sordariomycetes</taxon>
        <taxon>Hypocreomycetidae</taxon>
        <taxon>Microascales</taxon>
        <taxon>Microascaceae</taxon>
        <taxon>Scedosporium</taxon>
    </lineage>
</organism>
<name>A0A084FXF7_PSEDA</name>
<dbReference type="AlphaFoldDB" id="A0A084FXF7"/>
<evidence type="ECO:0008006" key="10">
    <source>
        <dbReference type="Google" id="ProtNLM"/>
    </source>
</evidence>
<feature type="compositionally biased region" description="Pro residues" evidence="7">
    <location>
        <begin position="157"/>
        <end position="167"/>
    </location>
</feature>
<dbReference type="PANTHER" id="PTHR24089">
    <property type="entry name" value="SOLUTE CARRIER FAMILY 25"/>
    <property type="match status" value="1"/>
</dbReference>
<evidence type="ECO:0000256" key="6">
    <source>
        <dbReference type="ARBA" id="ARBA00023136"/>
    </source>
</evidence>
<evidence type="ECO:0000256" key="1">
    <source>
        <dbReference type="ARBA" id="ARBA00004325"/>
    </source>
</evidence>
<feature type="region of interest" description="Disordered" evidence="7">
    <location>
        <begin position="97"/>
        <end position="173"/>
    </location>
</feature>
<evidence type="ECO:0000313" key="8">
    <source>
        <dbReference type="EMBL" id="KEZ39769.1"/>
    </source>
</evidence>
<dbReference type="HOGENOM" id="CLU_029376_1_0_1"/>
<dbReference type="VEuPathDB" id="FungiDB:SAPIO_CDS9731"/>
<keyword evidence="4" id="KW-0999">Mitochondrion inner membrane</keyword>
<evidence type="ECO:0000256" key="7">
    <source>
        <dbReference type="SAM" id="MobiDB-lite"/>
    </source>
</evidence>
<comment type="caution">
    <text evidence="8">The sequence shown here is derived from an EMBL/GenBank/DDBJ whole genome shotgun (WGS) entry which is preliminary data.</text>
</comment>
<keyword evidence="5" id="KW-1133">Transmembrane helix</keyword>
<keyword evidence="3" id="KW-0677">Repeat</keyword>
<comment type="subcellular location">
    <subcellularLocation>
        <location evidence="1">Mitochondrion membrane</location>
    </subcellularLocation>
</comment>
<dbReference type="InterPro" id="IPR023395">
    <property type="entry name" value="MCP_dom_sf"/>
</dbReference>
<proteinExistence type="predicted"/>
<dbReference type="GeneID" id="27728803"/>
<evidence type="ECO:0000256" key="2">
    <source>
        <dbReference type="ARBA" id="ARBA00022692"/>
    </source>
</evidence>
<keyword evidence="4" id="KW-0496">Mitochondrion</keyword>
<evidence type="ECO:0000256" key="4">
    <source>
        <dbReference type="ARBA" id="ARBA00022792"/>
    </source>
</evidence>
<evidence type="ECO:0000256" key="3">
    <source>
        <dbReference type="ARBA" id="ARBA00022737"/>
    </source>
</evidence>
<dbReference type="Gene3D" id="1.50.40.10">
    <property type="entry name" value="Mitochondrial carrier domain"/>
    <property type="match status" value="1"/>
</dbReference>
<keyword evidence="2" id="KW-0812">Transmembrane</keyword>
<sequence length="469" mass="51283">MSSSWSLGEEEYSARPYVKAARRSLQIPDLKTASTSSIRDDFSAPWKKYEDYLDKESSTLGNVQQLIDRLLWKYLSVLTAQPFEVAKVLLQAKLGDDPGSLAVPKPAPVQPAAKIYPESDPGSDSDGEPAYFTTNFPSTPSTSKGRNTSPKRRPSTPTTPSPPPRPPQHQLQISSSDSVLDVIAKNWNKEGVWGTWKGTNATFLYTVLQSWIENWSRSALAAMLSVPDIGVEEDMLDAFTRSPHPWTTLGVAAAAAVITGLLLAPLDLVRIRHILTPASRRTRGLWATLKSLPSYMCPSTLFLPTVLHSLVHPVLTILAPVVVQSKFKLDLKLTPVAFSISKFCSASAALFVRLPLETALRRAQISVLSARPYLAPFDAKETSLQTVVPVGPYYGILGTIYHIAVEEGSRALPPRVTAAATKRRRPIAETVYKQGQGLAGLTRGWKISFVGLVGLWSASVLSNSEDEFF</sequence>
<gene>
    <name evidence="8" type="ORF">SAPIO_CDS9731</name>
</gene>
<dbReference type="Proteomes" id="UP000028545">
    <property type="component" value="Unassembled WGS sequence"/>
</dbReference>
<keyword evidence="9" id="KW-1185">Reference proteome</keyword>
<dbReference type="SUPFAM" id="SSF103506">
    <property type="entry name" value="Mitochondrial carrier"/>
    <property type="match status" value="1"/>
</dbReference>